<dbReference type="Gene3D" id="1.20.58.520">
    <property type="entry name" value="Amidohydrolase"/>
    <property type="match status" value="1"/>
</dbReference>
<dbReference type="PANTHER" id="PTHR43135:SF3">
    <property type="entry name" value="ALPHA-D-RIBOSE 1-METHYLPHOSPHONATE 5-TRIPHOSPHATE DIPHOSPHATASE"/>
    <property type="match status" value="1"/>
</dbReference>
<dbReference type="Gene3D" id="3.30.110.90">
    <property type="entry name" value="Amidohydrolase"/>
    <property type="match status" value="1"/>
</dbReference>
<reference evidence="3" key="2">
    <citation type="submission" date="2016-01" db="EMBL/GenBank/DDBJ databases">
        <title>First complete genome sequence of a species in the genus Microterricola, an extremophilic cold active enzyme producing strain ERGS5:02 isolated from Sikkim Himalaya.</title>
        <authorList>
            <person name="Kumar R."/>
            <person name="Singh D."/>
            <person name="Swarnkar M.K."/>
        </authorList>
    </citation>
    <scope>NUCLEOTIDE SEQUENCE [LARGE SCALE GENOMIC DNA]</scope>
    <source>
        <strain evidence="3">ERGS5:02</strain>
    </source>
</reference>
<dbReference type="InterPro" id="IPR006680">
    <property type="entry name" value="Amidohydro-rel"/>
</dbReference>
<dbReference type="AlphaFoldDB" id="A0A0X8E4B1"/>
<protein>
    <recommendedName>
        <fullName evidence="1">Amidohydrolase-related domain-containing protein</fullName>
    </recommendedName>
</protein>
<sequence length="378" mass="38731">MTMASTMIVNVRLFDGTALTSSTTVGISDELITTVGGPPPGNTLEGTVDGNGGVLLPGLIDAHVHVDDEDQLQAFLAHGITTVLDMANQKPEITRSLRELPGLPQVFGAGLPASAPGGAHTTKMGFPLGSAVKDGADARRFVAARVRDHADFIKIIVEDPRMPGTKALPADTIAALVQASHSAGLLTVAHAVTSTAVGLAAEAGVDVITHAPMNRSITPGEAVALAARGAALVPTLTMLRGTAGIINARSMFRLLRRLNIAPPVHYENARQSVAVARAAGLAVAAGTDSNSEVGAPWHPRFGSSLHDELELLVDAGLSPAEAIAAATATPARIFGLTDRGAIAPGLRADLLLIRGDPTAEISAARTPAGIWIGGQRVL</sequence>
<dbReference type="KEGG" id="mvd:AWU67_07950"/>
<dbReference type="EMBL" id="CP014145">
    <property type="protein sequence ID" value="AMB58806.1"/>
    <property type="molecule type" value="Genomic_DNA"/>
</dbReference>
<gene>
    <name evidence="2" type="ORF">AWU67_07950</name>
</gene>
<evidence type="ECO:0000313" key="2">
    <source>
        <dbReference type="EMBL" id="AMB58806.1"/>
    </source>
</evidence>
<keyword evidence="3" id="KW-1185">Reference proteome</keyword>
<dbReference type="Gene3D" id="3.40.50.10910">
    <property type="entry name" value="Amidohydrolase"/>
    <property type="match status" value="1"/>
</dbReference>
<evidence type="ECO:0000313" key="3">
    <source>
        <dbReference type="Proteomes" id="UP000058305"/>
    </source>
</evidence>
<accession>A0A0X8E4B1</accession>
<dbReference type="SUPFAM" id="SSF51556">
    <property type="entry name" value="Metallo-dependent hydrolases"/>
    <property type="match status" value="1"/>
</dbReference>
<evidence type="ECO:0000259" key="1">
    <source>
        <dbReference type="Pfam" id="PF01979"/>
    </source>
</evidence>
<dbReference type="Pfam" id="PF01979">
    <property type="entry name" value="Amidohydro_1"/>
    <property type="match status" value="1"/>
</dbReference>
<organism evidence="2 3">
    <name type="scientific">Microterricola viridarii</name>
    <dbReference type="NCBI Taxonomy" id="412690"/>
    <lineage>
        <taxon>Bacteria</taxon>
        <taxon>Bacillati</taxon>
        <taxon>Actinomycetota</taxon>
        <taxon>Actinomycetes</taxon>
        <taxon>Micrococcales</taxon>
        <taxon>Microbacteriaceae</taxon>
        <taxon>Microterricola</taxon>
    </lineage>
</organism>
<dbReference type="SUPFAM" id="SSF51338">
    <property type="entry name" value="Composite domain of metallo-dependent hydrolases"/>
    <property type="match status" value="1"/>
</dbReference>
<dbReference type="InterPro" id="IPR032466">
    <property type="entry name" value="Metal_Hydrolase"/>
</dbReference>
<dbReference type="GO" id="GO:0016810">
    <property type="term" value="F:hydrolase activity, acting on carbon-nitrogen (but not peptide) bonds"/>
    <property type="evidence" value="ECO:0007669"/>
    <property type="project" value="InterPro"/>
</dbReference>
<reference evidence="2 3" key="1">
    <citation type="journal article" date="2016" name="J. Biotechnol.">
        <title>First complete genome sequence of a species in the genus Microterricola, an extremophilic cold active enzyme producing bacterial strain ERGS5:02 isolated from Sikkim Himalaya.</title>
        <authorList>
            <person name="Himanshu"/>
            <person name="Swarnkar M.K."/>
            <person name="Singh D."/>
            <person name="Kumar R."/>
        </authorList>
    </citation>
    <scope>NUCLEOTIDE SEQUENCE [LARGE SCALE GENOMIC DNA]</scope>
    <source>
        <strain evidence="2 3">ERGS5:02</strain>
    </source>
</reference>
<dbReference type="InterPro" id="IPR011059">
    <property type="entry name" value="Metal-dep_hydrolase_composite"/>
</dbReference>
<dbReference type="Proteomes" id="UP000058305">
    <property type="component" value="Chromosome"/>
</dbReference>
<name>A0A0X8E4B1_9MICO</name>
<feature type="domain" description="Amidohydrolase-related" evidence="1">
    <location>
        <begin position="54"/>
        <end position="377"/>
    </location>
</feature>
<dbReference type="InterPro" id="IPR051781">
    <property type="entry name" value="Metallo-dep_Hydrolase"/>
</dbReference>
<dbReference type="Gene3D" id="2.30.40.10">
    <property type="entry name" value="Urease, subunit C, domain 1"/>
    <property type="match status" value="1"/>
</dbReference>
<proteinExistence type="predicted"/>
<dbReference type="PANTHER" id="PTHR43135">
    <property type="entry name" value="ALPHA-D-RIBOSE 1-METHYLPHOSPHONATE 5-TRIPHOSPHATE DIPHOSPHATASE"/>
    <property type="match status" value="1"/>
</dbReference>